<gene>
    <name evidence="2" type="ORF">GPZ80_11140</name>
</gene>
<keyword evidence="1" id="KW-0472">Membrane</keyword>
<sequence>MRGQHGQDNGGVVAARLRRVRPQLAAVVALGPLLSLAAVLAFRGWLPGLAVPALILTAGAAYFALHRFRPRRWPAAAAVLGAFSGAYLGLSVPAVAWMTVPLGAVLLGLLGFTVADRARRQVLLPYTAEFADSPVEVPWPARGVRGLDLLVGADRITLIGSRGRLRSARPTVGFDDVGTIEQVMVARRATLHLPGVGELNVTVTPGPAVRIAVPPGEWILPTDQGRDLARLVARRKELAGEVVPVAR</sequence>
<protein>
    <recommendedName>
        <fullName evidence="4">Cell wall-active antibiotics response LiaF-like C-terminal domain-containing protein</fullName>
    </recommendedName>
</protein>
<evidence type="ECO:0000313" key="2">
    <source>
        <dbReference type="EMBL" id="MBC6447727.1"/>
    </source>
</evidence>
<keyword evidence="3" id="KW-1185">Reference proteome</keyword>
<proteinExistence type="predicted"/>
<dbReference type="Proteomes" id="UP000734823">
    <property type="component" value="Unassembled WGS sequence"/>
</dbReference>
<keyword evidence="1" id="KW-1133">Transmembrane helix</keyword>
<dbReference type="EMBL" id="JABVED010000005">
    <property type="protein sequence ID" value="MBC6447727.1"/>
    <property type="molecule type" value="Genomic_DNA"/>
</dbReference>
<evidence type="ECO:0008006" key="4">
    <source>
        <dbReference type="Google" id="ProtNLM"/>
    </source>
</evidence>
<reference evidence="2 3" key="1">
    <citation type="submission" date="2020-06" db="EMBL/GenBank/DDBJ databases">
        <title>Actinokineospora xiongansis sp. nov., isolated from soil of Baiyangdian.</title>
        <authorList>
            <person name="Zhang X."/>
        </authorList>
    </citation>
    <scope>NUCLEOTIDE SEQUENCE [LARGE SCALE GENOMIC DNA]</scope>
    <source>
        <strain evidence="2 3">HBU206404</strain>
    </source>
</reference>
<feature type="transmembrane region" description="Helical" evidence="1">
    <location>
        <begin position="72"/>
        <end position="90"/>
    </location>
</feature>
<keyword evidence="1" id="KW-0812">Transmembrane</keyword>
<feature type="transmembrane region" description="Helical" evidence="1">
    <location>
        <begin position="24"/>
        <end position="42"/>
    </location>
</feature>
<evidence type="ECO:0000313" key="3">
    <source>
        <dbReference type="Proteomes" id="UP000734823"/>
    </source>
</evidence>
<feature type="transmembrane region" description="Helical" evidence="1">
    <location>
        <begin position="48"/>
        <end position="65"/>
    </location>
</feature>
<name>A0ABR7L5V0_9PSEU</name>
<organism evidence="2 3">
    <name type="scientific">Actinokineospora xionganensis</name>
    <dbReference type="NCBI Taxonomy" id="2684470"/>
    <lineage>
        <taxon>Bacteria</taxon>
        <taxon>Bacillati</taxon>
        <taxon>Actinomycetota</taxon>
        <taxon>Actinomycetes</taxon>
        <taxon>Pseudonocardiales</taxon>
        <taxon>Pseudonocardiaceae</taxon>
        <taxon>Actinokineospora</taxon>
    </lineage>
</organism>
<evidence type="ECO:0000256" key="1">
    <source>
        <dbReference type="SAM" id="Phobius"/>
    </source>
</evidence>
<dbReference type="RefSeq" id="WP_187220235.1">
    <property type="nucleotide sequence ID" value="NZ_JABVED010000005.1"/>
</dbReference>
<comment type="caution">
    <text evidence="2">The sequence shown here is derived from an EMBL/GenBank/DDBJ whole genome shotgun (WGS) entry which is preliminary data.</text>
</comment>
<accession>A0ABR7L5V0</accession>